<reference evidence="5" key="1">
    <citation type="submission" date="2022-11" db="UniProtKB">
        <authorList>
            <consortium name="WormBaseParasite"/>
        </authorList>
    </citation>
    <scope>IDENTIFICATION</scope>
</reference>
<accession>A0A914DNR4</accession>
<keyword evidence="3" id="KW-0812">Transmembrane</keyword>
<protein>
    <recommendedName>
        <fullName evidence="1">Small integral membrane protein 14</fullName>
    </recommendedName>
</protein>
<dbReference type="Pfam" id="PF11027">
    <property type="entry name" value="DUF2615"/>
    <property type="match status" value="1"/>
</dbReference>
<keyword evidence="4" id="KW-1185">Reference proteome</keyword>
<evidence type="ECO:0000256" key="3">
    <source>
        <dbReference type="SAM" id="Phobius"/>
    </source>
</evidence>
<feature type="transmembrane region" description="Helical" evidence="3">
    <location>
        <begin position="49"/>
        <end position="66"/>
    </location>
</feature>
<dbReference type="InterPro" id="IPR020309">
    <property type="entry name" value="Smim-14"/>
</dbReference>
<dbReference type="PANTHER" id="PTHR31019">
    <property type="entry name" value="SMALL INTEGRAL MEMBRANE PROTEIN 14"/>
    <property type="match status" value="1"/>
</dbReference>
<evidence type="ECO:0000256" key="2">
    <source>
        <dbReference type="SAM" id="MobiDB-lite"/>
    </source>
</evidence>
<evidence type="ECO:0000313" key="4">
    <source>
        <dbReference type="Proteomes" id="UP000887540"/>
    </source>
</evidence>
<organism evidence="4 5">
    <name type="scientific">Acrobeloides nanus</name>
    <dbReference type="NCBI Taxonomy" id="290746"/>
    <lineage>
        <taxon>Eukaryota</taxon>
        <taxon>Metazoa</taxon>
        <taxon>Ecdysozoa</taxon>
        <taxon>Nematoda</taxon>
        <taxon>Chromadorea</taxon>
        <taxon>Rhabditida</taxon>
        <taxon>Tylenchina</taxon>
        <taxon>Cephalobomorpha</taxon>
        <taxon>Cephaloboidea</taxon>
        <taxon>Cephalobidae</taxon>
        <taxon>Acrobeloides</taxon>
    </lineage>
</organism>
<dbReference type="GO" id="GO:0005783">
    <property type="term" value="C:endoplasmic reticulum"/>
    <property type="evidence" value="ECO:0007669"/>
    <property type="project" value="TreeGrafter"/>
</dbReference>
<sequence>MSDDPCECVFNHEAMMRRLLNLLRDSQQDCTDSECSPDSVGPDGGSGNMLMIAMIWGMLAMLLFFMRPNSMRQNNDRSLEGKPRASETNNNGNEPPPPDVF</sequence>
<dbReference type="Proteomes" id="UP000887540">
    <property type="component" value="Unplaced"/>
</dbReference>
<evidence type="ECO:0000256" key="1">
    <source>
        <dbReference type="ARBA" id="ARBA00017902"/>
    </source>
</evidence>
<dbReference type="WBParaSite" id="ACRNAN_scaffold3386.g27669.t1">
    <property type="protein sequence ID" value="ACRNAN_scaffold3386.g27669.t1"/>
    <property type="gene ID" value="ACRNAN_scaffold3386.g27669"/>
</dbReference>
<evidence type="ECO:0000313" key="5">
    <source>
        <dbReference type="WBParaSite" id="ACRNAN_scaffold3386.g27669.t1"/>
    </source>
</evidence>
<name>A0A914DNR4_9BILA</name>
<keyword evidence="3" id="KW-1133">Transmembrane helix</keyword>
<feature type="region of interest" description="Disordered" evidence="2">
    <location>
        <begin position="72"/>
        <end position="101"/>
    </location>
</feature>
<dbReference type="AlphaFoldDB" id="A0A914DNR4"/>
<feature type="compositionally biased region" description="Basic and acidic residues" evidence="2">
    <location>
        <begin position="74"/>
        <end position="85"/>
    </location>
</feature>
<proteinExistence type="predicted"/>
<keyword evidence="3" id="KW-0472">Membrane</keyword>
<dbReference type="PANTHER" id="PTHR31019:SF1">
    <property type="entry name" value="SMALL INTEGRAL MEMBRANE PROTEIN 14"/>
    <property type="match status" value="1"/>
</dbReference>